<organism evidence="2 3">
    <name type="scientific">Zizania palustris</name>
    <name type="common">Northern wild rice</name>
    <dbReference type="NCBI Taxonomy" id="103762"/>
    <lineage>
        <taxon>Eukaryota</taxon>
        <taxon>Viridiplantae</taxon>
        <taxon>Streptophyta</taxon>
        <taxon>Embryophyta</taxon>
        <taxon>Tracheophyta</taxon>
        <taxon>Spermatophyta</taxon>
        <taxon>Magnoliopsida</taxon>
        <taxon>Liliopsida</taxon>
        <taxon>Poales</taxon>
        <taxon>Poaceae</taxon>
        <taxon>BOP clade</taxon>
        <taxon>Oryzoideae</taxon>
        <taxon>Oryzeae</taxon>
        <taxon>Zizaniinae</taxon>
        <taxon>Zizania</taxon>
    </lineage>
</organism>
<reference evidence="2" key="2">
    <citation type="submission" date="2021-02" db="EMBL/GenBank/DDBJ databases">
        <authorList>
            <person name="Kimball J.A."/>
            <person name="Haas M.W."/>
            <person name="Macchietto M."/>
            <person name="Kono T."/>
            <person name="Duquette J."/>
            <person name="Shao M."/>
        </authorList>
    </citation>
    <scope>NUCLEOTIDE SEQUENCE</scope>
    <source>
        <tissue evidence="2">Fresh leaf tissue</tissue>
    </source>
</reference>
<feature type="region of interest" description="Disordered" evidence="1">
    <location>
        <begin position="1"/>
        <end position="45"/>
    </location>
</feature>
<sequence length="196" mass="21111">MDRVEAWGWSGGHDVGAPAGRHRLRASGSVSRGSPVGLGGGGEKVSGKLAGSYGYGGVDTIRIYTAFGAGRGGRGDRRARHPERRPERWAGRPKRRARRPERRRSGGPSGGGPSVEKVAEGGRPERRSEWRPERRRCGGAPSVEKIAEEKVAQEIKKDGEKDLSAWSPPRIAIQVGWLHLASGETDLAIQIAWPLG</sequence>
<feature type="compositionally biased region" description="Low complexity" evidence="1">
    <location>
        <begin position="26"/>
        <end position="35"/>
    </location>
</feature>
<evidence type="ECO:0000313" key="3">
    <source>
        <dbReference type="Proteomes" id="UP000729402"/>
    </source>
</evidence>
<feature type="compositionally biased region" description="Basic and acidic residues" evidence="1">
    <location>
        <begin position="117"/>
        <end position="136"/>
    </location>
</feature>
<reference evidence="2" key="1">
    <citation type="journal article" date="2021" name="bioRxiv">
        <title>Whole Genome Assembly and Annotation of Northern Wild Rice, Zizania palustris L., Supports a Whole Genome Duplication in the Zizania Genus.</title>
        <authorList>
            <person name="Haas M."/>
            <person name="Kono T."/>
            <person name="Macchietto M."/>
            <person name="Millas R."/>
            <person name="McGilp L."/>
            <person name="Shao M."/>
            <person name="Duquette J."/>
            <person name="Hirsch C.N."/>
            <person name="Kimball J."/>
        </authorList>
    </citation>
    <scope>NUCLEOTIDE SEQUENCE</scope>
    <source>
        <tissue evidence="2">Fresh leaf tissue</tissue>
    </source>
</reference>
<feature type="region of interest" description="Disordered" evidence="1">
    <location>
        <begin position="68"/>
        <end position="161"/>
    </location>
</feature>
<gene>
    <name evidence="2" type="ORF">GUJ93_ZPchr0001g30149</name>
</gene>
<dbReference type="EMBL" id="JAAALK010000288">
    <property type="protein sequence ID" value="KAG8051711.1"/>
    <property type="molecule type" value="Genomic_DNA"/>
</dbReference>
<dbReference type="Proteomes" id="UP000729402">
    <property type="component" value="Unassembled WGS sequence"/>
</dbReference>
<dbReference type="AlphaFoldDB" id="A0A8J5S813"/>
<feature type="compositionally biased region" description="Basic residues" evidence="1">
    <location>
        <begin position="91"/>
        <end position="102"/>
    </location>
</feature>
<evidence type="ECO:0000256" key="1">
    <source>
        <dbReference type="SAM" id="MobiDB-lite"/>
    </source>
</evidence>
<proteinExistence type="predicted"/>
<accession>A0A8J5S813</accession>
<protein>
    <submittedName>
        <fullName evidence="2">Uncharacterized protein</fullName>
    </submittedName>
</protein>
<keyword evidence="3" id="KW-1185">Reference proteome</keyword>
<evidence type="ECO:0000313" key="2">
    <source>
        <dbReference type="EMBL" id="KAG8051711.1"/>
    </source>
</evidence>
<name>A0A8J5S813_ZIZPA</name>
<comment type="caution">
    <text evidence="2">The sequence shown here is derived from an EMBL/GenBank/DDBJ whole genome shotgun (WGS) entry which is preliminary data.</text>
</comment>
<feature type="compositionally biased region" description="Basic and acidic residues" evidence="1">
    <location>
        <begin position="145"/>
        <end position="161"/>
    </location>
</feature>